<dbReference type="OrthoDB" id="27442at2"/>
<evidence type="ECO:0000256" key="1">
    <source>
        <dbReference type="ARBA" id="ARBA00022679"/>
    </source>
</evidence>
<evidence type="ECO:0000313" key="4">
    <source>
        <dbReference type="EMBL" id="GED21388.1"/>
    </source>
</evidence>
<dbReference type="AlphaFoldDB" id="A0A4Y4F2M3"/>
<sequence length="163" mass="18065">MTLTLRPAAAHDLAALCHLEQVALSKDRFSRRQLYHLLHGANALTVVADGSATGLAGYGTLLMRRNSRQARLYSFCVHPRQRGRGLGRDMLRWLMREAIASGCERMVLEVRVDNPAALALYRQAGFLPEAWLTAYYEDGCSAWRMSRALAAPGPDIQPRIAAS</sequence>
<dbReference type="PANTHER" id="PTHR43877">
    <property type="entry name" value="AMINOALKYLPHOSPHONATE N-ACETYLTRANSFERASE-RELATED-RELATED"/>
    <property type="match status" value="1"/>
</dbReference>
<keyword evidence="5" id="KW-1185">Reference proteome</keyword>
<dbReference type="Proteomes" id="UP000319812">
    <property type="component" value="Unassembled WGS sequence"/>
</dbReference>
<name>A0A4Y4F2M3_9GAMM</name>
<dbReference type="PROSITE" id="PS51186">
    <property type="entry name" value="GNAT"/>
    <property type="match status" value="1"/>
</dbReference>
<proteinExistence type="predicted"/>
<dbReference type="PANTHER" id="PTHR43877:SF2">
    <property type="entry name" value="AMINOALKYLPHOSPHONATE N-ACETYLTRANSFERASE-RELATED"/>
    <property type="match status" value="1"/>
</dbReference>
<keyword evidence="2" id="KW-0012">Acyltransferase</keyword>
<comment type="caution">
    <text evidence="4">The sequence shown here is derived from an EMBL/GenBank/DDBJ whole genome shotgun (WGS) entry which is preliminary data.</text>
</comment>
<evidence type="ECO:0000256" key="2">
    <source>
        <dbReference type="ARBA" id="ARBA00023315"/>
    </source>
</evidence>
<reference evidence="4 5" key="1">
    <citation type="submission" date="2019-06" db="EMBL/GenBank/DDBJ databases">
        <title>Whole genome shotgun sequence of Halomonas halmophila NBRC 15537.</title>
        <authorList>
            <person name="Hosoyama A."/>
            <person name="Uohara A."/>
            <person name="Ohji S."/>
            <person name="Ichikawa N."/>
        </authorList>
    </citation>
    <scope>NUCLEOTIDE SEQUENCE [LARGE SCALE GENOMIC DNA]</scope>
    <source>
        <strain evidence="4 5">NBRC 15537</strain>
    </source>
</reference>
<dbReference type="InterPro" id="IPR000182">
    <property type="entry name" value="GNAT_dom"/>
</dbReference>
<protein>
    <recommendedName>
        <fullName evidence="3">N-acetyltransferase domain-containing protein</fullName>
    </recommendedName>
</protein>
<dbReference type="Gene3D" id="3.40.630.30">
    <property type="match status" value="1"/>
</dbReference>
<dbReference type="InterPro" id="IPR016181">
    <property type="entry name" value="Acyl_CoA_acyltransferase"/>
</dbReference>
<organism evidence="4 5">
    <name type="scientific">Halomonas halmophila</name>
    <dbReference type="NCBI Taxonomy" id="252"/>
    <lineage>
        <taxon>Bacteria</taxon>
        <taxon>Pseudomonadati</taxon>
        <taxon>Pseudomonadota</taxon>
        <taxon>Gammaproteobacteria</taxon>
        <taxon>Oceanospirillales</taxon>
        <taxon>Halomonadaceae</taxon>
        <taxon>Halomonas</taxon>
    </lineage>
</organism>
<evidence type="ECO:0000259" key="3">
    <source>
        <dbReference type="PROSITE" id="PS51186"/>
    </source>
</evidence>
<keyword evidence="1" id="KW-0808">Transferase</keyword>
<evidence type="ECO:0000313" key="5">
    <source>
        <dbReference type="Proteomes" id="UP000319812"/>
    </source>
</evidence>
<dbReference type="Pfam" id="PF00583">
    <property type="entry name" value="Acetyltransf_1"/>
    <property type="match status" value="1"/>
</dbReference>
<dbReference type="GO" id="GO:0016747">
    <property type="term" value="F:acyltransferase activity, transferring groups other than amino-acyl groups"/>
    <property type="evidence" value="ECO:0007669"/>
    <property type="project" value="InterPro"/>
</dbReference>
<dbReference type="SUPFAM" id="SSF55729">
    <property type="entry name" value="Acyl-CoA N-acyltransferases (Nat)"/>
    <property type="match status" value="1"/>
</dbReference>
<dbReference type="RefSeq" id="WP_141317406.1">
    <property type="nucleotide sequence ID" value="NZ_BJOC01000008.1"/>
</dbReference>
<feature type="domain" description="N-acetyltransferase" evidence="3">
    <location>
        <begin position="3"/>
        <end position="150"/>
    </location>
</feature>
<accession>A0A4Y4F2M3</accession>
<dbReference type="InterPro" id="IPR050832">
    <property type="entry name" value="Bact_Acetyltransf"/>
</dbReference>
<dbReference type="CDD" id="cd04301">
    <property type="entry name" value="NAT_SF"/>
    <property type="match status" value="1"/>
</dbReference>
<dbReference type="EMBL" id="BJOC01000008">
    <property type="protein sequence ID" value="GED21388.1"/>
    <property type="molecule type" value="Genomic_DNA"/>
</dbReference>
<gene>
    <name evidence="4" type="ORF">HHA01_03650</name>
</gene>